<dbReference type="CDD" id="cd18591">
    <property type="entry name" value="ABC_6TM_SUR1_D1_like"/>
    <property type="match status" value="1"/>
</dbReference>
<evidence type="ECO:0008006" key="18">
    <source>
        <dbReference type="Google" id="ProtNLM"/>
    </source>
</evidence>
<dbReference type="Gene3D" id="3.40.50.300">
    <property type="entry name" value="P-loop containing nucleotide triphosphate hydrolases"/>
    <property type="match status" value="3"/>
</dbReference>
<dbReference type="CDD" id="cd18602">
    <property type="entry name" value="ABC_6TM_SUR1_D2_like"/>
    <property type="match status" value="1"/>
</dbReference>
<evidence type="ECO:0000256" key="11">
    <source>
        <dbReference type="ARBA" id="ARBA00023180"/>
    </source>
</evidence>
<feature type="transmembrane region" description="Helical" evidence="13">
    <location>
        <begin position="669"/>
        <end position="693"/>
    </location>
</feature>
<dbReference type="SUPFAM" id="SSF90123">
    <property type="entry name" value="ABC transporter transmembrane region"/>
    <property type="match status" value="2"/>
</dbReference>
<evidence type="ECO:0000313" key="17">
    <source>
        <dbReference type="Proteomes" id="UP001460270"/>
    </source>
</evidence>
<keyword evidence="11" id="KW-0325">Glycoprotein</keyword>
<evidence type="ECO:0000259" key="15">
    <source>
        <dbReference type="PROSITE" id="PS50929"/>
    </source>
</evidence>
<evidence type="ECO:0000256" key="9">
    <source>
        <dbReference type="ARBA" id="ARBA00023136"/>
    </source>
</evidence>
<keyword evidence="9 13" id="KW-0472">Membrane</keyword>
<evidence type="ECO:0000259" key="14">
    <source>
        <dbReference type="PROSITE" id="PS50893"/>
    </source>
</evidence>
<dbReference type="PROSITE" id="PS00211">
    <property type="entry name" value="ABC_TRANSPORTER_1"/>
    <property type="match status" value="2"/>
</dbReference>
<comment type="caution">
    <text evidence="16">The sequence shown here is derived from an EMBL/GenBank/DDBJ whole genome shotgun (WGS) entry which is preliminary data.</text>
</comment>
<dbReference type="PROSITE" id="PS50893">
    <property type="entry name" value="ABC_TRANSPORTER_2"/>
    <property type="match status" value="2"/>
</dbReference>
<keyword evidence="3" id="KW-0813">Transport</keyword>
<dbReference type="InterPro" id="IPR050173">
    <property type="entry name" value="ABC_transporter_C-like"/>
</dbReference>
<feature type="transmembrane region" description="Helical" evidence="13">
    <location>
        <begin position="235"/>
        <end position="253"/>
    </location>
</feature>
<evidence type="ECO:0000256" key="13">
    <source>
        <dbReference type="SAM" id="Phobius"/>
    </source>
</evidence>
<feature type="transmembrane region" description="Helical" evidence="13">
    <location>
        <begin position="629"/>
        <end position="657"/>
    </location>
</feature>
<dbReference type="FunFam" id="3.40.50.300:FF:000394">
    <property type="entry name" value="ATP-binding cassette, sub-family C (CFTR/MRP), member 9"/>
    <property type="match status" value="1"/>
</dbReference>
<proteinExistence type="inferred from homology"/>
<dbReference type="FunFam" id="1.20.1560.10:FF:000006">
    <property type="entry name" value="ATP-binding cassette, sub-family C (CFTR/MRP), member 9"/>
    <property type="match status" value="1"/>
</dbReference>
<feature type="transmembrane region" description="Helical" evidence="13">
    <location>
        <begin position="468"/>
        <end position="489"/>
    </location>
</feature>
<keyword evidence="10" id="KW-0675">Receptor</keyword>
<sequence>MTYIFTLLCGHFIRKIARARLAAATQLTVDNGGTQRRAQEQDEPQIQAAAQCKCKRFFVSECRLIPRAQQQGVFSALNDTGYYTSGMYSYALYSGMDLAFCGNENTSEEDPNAYNVDDGVLNNGCFVDALNLVPHVFLLFITFPILFIGWGSQSSKVQIHHNTWLHFPGHNMRWILTFSLLFVHVCEFAEGLVSNNMMTTNHLHLFMPAFMGFIAATTSVVYYHNIETSNFPKLLLVLFIYWVLAFITKSIKLWKFAMFSVGPGHLRFCITAFLVILYGLLMAVEINVIRVRKYVFFANPQKVKPPEDLQDLGVRFLQPFVNLLSKATYWWMNPLIMGAHKRPIELKKIGKLPIAMRALTNYLRLKDAYEDQGPRPCSIHLEVHVPAFGRPILLSSTFRYLADLLGFAGPLCISGIVKCLENENKTSVSKDMYFGVHFMSSTELLQNSSVLAVLLFLALILQRTFLQASYYVTIETGINLRGALLAMIYNKILRLSTSNMSMGEVTLGQINNLVAIETNQLMWFLFLCPNLWAMPVQIVMGVILLYYLLGASALVGASVIVLLAPVQYLIATKLADTQKISLEHSTDRLKQTSEILKGIKLLKLYAWENIFCDSVEDTRGKELTCLKTFAFYTSLSIFMNAAIPIAAVLVTFVMHHFINETGPSSSEAFAALALFHILVTPLFLLSTVVRFAVKAIISVQKLGEFLQSDEIGDDSWRNGDMPVPFETGKSSQGRKQPIRYQMDNYEQPTRRQMRPTETEDLAVKVINGCFTWGSNLSTLSDINISIPTGQLTMIVGQVGCGKSSLLLAMLGEMQSMDGKVYWSNKNRYSVAYAAQKSWLLNATVEENITFGIPFNKQRYKAVIDACSLQPDIDLLPFGDQTEIGERGINLSGGQRQRICVARALYQNTNIVFLDDPFSALDIHLSDHLMQEGILKFLQDDKRTVVLVTHKLQYLIHADWIIAMKDGSVLREGTLKDIQTHDVELYDHWKTLMNRQDHGLEKDIQQDSQTTLERKTLRRAFYSREAKLDDEDEEEEEEEEEDDNMSTDTIRRSKIPWKVCWCYLSSGGFFMVFLMVSSKLLKHSVIVAIDYWLAFWTSTKTTQSKPNFLNETTINVTEPTTPPLDEENGSYYLPVFIILCAAGITLCLITSLTVEFLGLSAATNLHHNLLNKIIHAPIRFFDITPLGQILNRFSADTNIIDQHIPPTLESLSRSTLLCLSAIGDLQDLDDSTQLPLLCHFSETAEGLTTIRAFRHEARFKQRMLELTDTNNTAYLFLSAANRWLEVRTDYLGAIIVLTAAGASIWSSLFGLSSSGGLVGLGLTYALTVTNYLNWVVRNLADLEVQMAAVKKVNSFLSTESENYEGCIDTSQVPENWPQNGEIKIQDLCVRYDPMLKPVLKHVNAFIQPGQKVGICGRTGSGKSSLSLAFFNMVDILTVGKIVIDGIDICKLPLHTLRSRLSIILQDPVLFSGSIRFNLDPEKSCTDDRLWEALEIAQLKNMVKALPGGLDAVVTEGGENFSVGQRQLFCLARAFVRKSSILIMDEATASIDMATENILQKVVMTAFADRTVVTIAHRVSSILDAEQVLVFSSGILVECDSAANLLAQEDSLFSVLHRVHTILTADLVIVMKRGNIMEYDKPETLLEQEDGMFASFVKADK</sequence>
<evidence type="ECO:0000256" key="10">
    <source>
        <dbReference type="ARBA" id="ARBA00023170"/>
    </source>
</evidence>
<evidence type="ECO:0000256" key="4">
    <source>
        <dbReference type="ARBA" id="ARBA00022692"/>
    </source>
</evidence>
<dbReference type="InterPro" id="IPR000388">
    <property type="entry name" value="ABCC8/9"/>
</dbReference>
<feature type="domain" description="ABC transporter" evidence="14">
    <location>
        <begin position="763"/>
        <end position="990"/>
    </location>
</feature>
<feature type="transmembrane region" description="Helical" evidence="13">
    <location>
        <begin position="510"/>
        <end position="532"/>
    </location>
</feature>
<dbReference type="SMART" id="SM00382">
    <property type="entry name" value="AAA"/>
    <property type="match status" value="2"/>
</dbReference>
<feature type="transmembrane region" description="Helical" evidence="13">
    <location>
        <begin position="1054"/>
        <end position="1075"/>
    </location>
</feature>
<dbReference type="PROSITE" id="PS50929">
    <property type="entry name" value="ABC_TM1F"/>
    <property type="match status" value="2"/>
</dbReference>
<feature type="region of interest" description="Disordered" evidence="12">
    <location>
        <begin position="1025"/>
        <end position="1046"/>
    </location>
</feature>
<evidence type="ECO:0000256" key="5">
    <source>
        <dbReference type="ARBA" id="ARBA00022737"/>
    </source>
</evidence>
<feature type="transmembrane region" description="Helical" evidence="13">
    <location>
        <begin position="132"/>
        <end position="151"/>
    </location>
</feature>
<dbReference type="GO" id="GO:0005524">
    <property type="term" value="F:ATP binding"/>
    <property type="evidence" value="ECO:0007669"/>
    <property type="project" value="UniProtKB-KW"/>
</dbReference>
<gene>
    <name evidence="16" type="ORF">WMY93_022147</name>
</gene>
<dbReference type="GO" id="GO:0008281">
    <property type="term" value="F:sulfonylurea receptor activity"/>
    <property type="evidence" value="ECO:0007669"/>
    <property type="project" value="InterPro"/>
</dbReference>
<keyword evidence="17" id="KW-1185">Reference proteome</keyword>
<feature type="transmembrane region" description="Helical" evidence="13">
    <location>
        <begin position="1289"/>
        <end position="1310"/>
    </location>
</feature>
<feature type="transmembrane region" description="Helical" evidence="13">
    <location>
        <begin position="538"/>
        <end position="564"/>
    </location>
</feature>
<feature type="transmembrane region" description="Helical" evidence="13">
    <location>
        <begin position="205"/>
        <end position="223"/>
    </location>
</feature>
<dbReference type="Pfam" id="PF00005">
    <property type="entry name" value="ABC_tran"/>
    <property type="match status" value="2"/>
</dbReference>
<keyword evidence="7" id="KW-0067">ATP-binding</keyword>
<evidence type="ECO:0000256" key="2">
    <source>
        <dbReference type="ARBA" id="ARBA00009726"/>
    </source>
</evidence>
<dbReference type="Proteomes" id="UP001460270">
    <property type="component" value="Unassembled WGS sequence"/>
</dbReference>
<dbReference type="Pfam" id="PF00664">
    <property type="entry name" value="ABC_membrane"/>
    <property type="match status" value="3"/>
</dbReference>
<dbReference type="FunFam" id="3.40.50.300:FF:000197">
    <property type="entry name" value="ATP-binding cassette, sub-family C (CFTR/MRP), member 9"/>
    <property type="match status" value="1"/>
</dbReference>
<evidence type="ECO:0000256" key="1">
    <source>
        <dbReference type="ARBA" id="ARBA00004370"/>
    </source>
</evidence>
<comment type="similarity">
    <text evidence="2">Belongs to the ABC transporter superfamily. ABCC family. Conjugate transporter (TC 3.A.1.208) subfamily.</text>
</comment>
<evidence type="ECO:0000256" key="3">
    <source>
        <dbReference type="ARBA" id="ARBA00022448"/>
    </source>
</evidence>
<keyword evidence="8 13" id="KW-1133">Transmembrane helix</keyword>
<organism evidence="16 17">
    <name type="scientific">Mugilogobius chulae</name>
    <name type="common">yellowstripe goby</name>
    <dbReference type="NCBI Taxonomy" id="88201"/>
    <lineage>
        <taxon>Eukaryota</taxon>
        <taxon>Metazoa</taxon>
        <taxon>Chordata</taxon>
        <taxon>Craniata</taxon>
        <taxon>Vertebrata</taxon>
        <taxon>Euteleostomi</taxon>
        <taxon>Actinopterygii</taxon>
        <taxon>Neopterygii</taxon>
        <taxon>Teleostei</taxon>
        <taxon>Neoteleostei</taxon>
        <taxon>Acanthomorphata</taxon>
        <taxon>Gobiaria</taxon>
        <taxon>Gobiiformes</taxon>
        <taxon>Gobioidei</taxon>
        <taxon>Gobiidae</taxon>
        <taxon>Gobionellinae</taxon>
        <taxon>Mugilogobius</taxon>
    </lineage>
</organism>
<dbReference type="PANTHER" id="PTHR24223:SF173">
    <property type="entry name" value="ATP-BINDING CASSETTE SUB-FAMILY C MEMBER 9"/>
    <property type="match status" value="1"/>
</dbReference>
<dbReference type="InterPro" id="IPR017871">
    <property type="entry name" value="ABC_transporter-like_CS"/>
</dbReference>
<feature type="domain" description="ABC transporter" evidence="14">
    <location>
        <begin position="1381"/>
        <end position="1616"/>
    </location>
</feature>
<keyword evidence="6" id="KW-0547">Nucleotide-binding</keyword>
<name>A0AAW0NN64_9GOBI</name>
<dbReference type="PANTHER" id="PTHR24223">
    <property type="entry name" value="ATP-BINDING CASSETTE SUB-FAMILY C"/>
    <property type="match status" value="1"/>
</dbReference>
<feature type="transmembrane region" description="Helical" evidence="13">
    <location>
        <begin position="444"/>
        <end position="462"/>
    </location>
</feature>
<keyword evidence="4 13" id="KW-0812">Transmembrane</keyword>
<dbReference type="EMBL" id="JBBPFD010000015">
    <property type="protein sequence ID" value="KAK7896822.1"/>
    <property type="molecule type" value="Genomic_DNA"/>
</dbReference>
<feature type="transmembrane region" description="Helical" evidence="13">
    <location>
        <begin position="265"/>
        <end position="284"/>
    </location>
</feature>
<dbReference type="GO" id="GO:0006813">
    <property type="term" value="P:potassium ion transport"/>
    <property type="evidence" value="ECO:0007669"/>
    <property type="project" value="InterPro"/>
</dbReference>
<feature type="domain" description="ABC transmembrane type-1" evidence="15">
    <location>
        <begin position="1086"/>
        <end position="1342"/>
    </location>
</feature>
<comment type="subcellular location">
    <subcellularLocation>
        <location evidence="1">Membrane</location>
    </subcellularLocation>
</comment>
<dbReference type="InterPro" id="IPR027417">
    <property type="entry name" value="P-loop_NTPase"/>
</dbReference>
<dbReference type="InterPro" id="IPR003593">
    <property type="entry name" value="AAA+_ATPase"/>
</dbReference>
<keyword evidence="5" id="KW-0677">Repeat</keyword>
<evidence type="ECO:0000256" key="6">
    <source>
        <dbReference type="ARBA" id="ARBA00022741"/>
    </source>
</evidence>
<feature type="domain" description="ABC transmembrane type-1" evidence="15">
    <location>
        <begin position="401"/>
        <end position="694"/>
    </location>
</feature>
<dbReference type="PRINTS" id="PR01092">
    <property type="entry name" value="SULFNYLUREAR"/>
</dbReference>
<evidence type="ECO:0000256" key="12">
    <source>
        <dbReference type="SAM" id="MobiDB-lite"/>
    </source>
</evidence>
<reference evidence="17" key="1">
    <citation type="submission" date="2024-04" db="EMBL/GenBank/DDBJ databases">
        <title>Salinicola lusitanus LLJ914,a marine bacterium isolated from the Okinawa Trough.</title>
        <authorList>
            <person name="Li J."/>
        </authorList>
    </citation>
    <scope>NUCLEOTIDE SEQUENCE [LARGE SCALE GENOMIC DNA]</scope>
</reference>
<evidence type="ECO:0000256" key="7">
    <source>
        <dbReference type="ARBA" id="ARBA00022840"/>
    </source>
</evidence>
<dbReference type="GO" id="GO:0140359">
    <property type="term" value="F:ABC-type transporter activity"/>
    <property type="evidence" value="ECO:0007669"/>
    <property type="project" value="InterPro"/>
</dbReference>
<feature type="transmembrane region" description="Helical" evidence="13">
    <location>
        <begin position="1130"/>
        <end position="1153"/>
    </location>
</feature>
<dbReference type="Gene3D" id="1.20.1560.10">
    <property type="entry name" value="ABC transporter type 1, transmembrane domain"/>
    <property type="match status" value="3"/>
</dbReference>
<feature type="compositionally biased region" description="Acidic residues" evidence="12">
    <location>
        <begin position="1027"/>
        <end position="1044"/>
    </location>
</feature>
<evidence type="ECO:0000256" key="8">
    <source>
        <dbReference type="ARBA" id="ARBA00022989"/>
    </source>
</evidence>
<dbReference type="InterPro" id="IPR011527">
    <property type="entry name" value="ABC1_TM_dom"/>
</dbReference>
<dbReference type="CDD" id="cd03288">
    <property type="entry name" value="ABCC_SUR2"/>
    <property type="match status" value="1"/>
</dbReference>
<dbReference type="InterPro" id="IPR036640">
    <property type="entry name" value="ABC1_TM_sf"/>
</dbReference>
<dbReference type="GO" id="GO:0016887">
    <property type="term" value="F:ATP hydrolysis activity"/>
    <property type="evidence" value="ECO:0007669"/>
    <property type="project" value="InterPro"/>
</dbReference>
<dbReference type="SUPFAM" id="SSF52540">
    <property type="entry name" value="P-loop containing nucleoside triphosphate hydrolases"/>
    <property type="match status" value="2"/>
</dbReference>
<evidence type="ECO:0000313" key="16">
    <source>
        <dbReference type="EMBL" id="KAK7896822.1"/>
    </source>
</evidence>
<accession>A0AAW0NN64</accession>
<dbReference type="InterPro" id="IPR003439">
    <property type="entry name" value="ABC_transporter-like_ATP-bd"/>
</dbReference>
<protein>
    <recommendedName>
        <fullName evidence="18">ATP-binding cassette, sub-family C (CFTR/MRP), member 9</fullName>
    </recommendedName>
</protein>
<feature type="transmembrane region" description="Helical" evidence="13">
    <location>
        <begin position="172"/>
        <end position="193"/>
    </location>
</feature>
<dbReference type="GO" id="GO:0032991">
    <property type="term" value="C:protein-containing complex"/>
    <property type="evidence" value="ECO:0007669"/>
    <property type="project" value="UniProtKB-ARBA"/>
</dbReference>
<dbReference type="GO" id="GO:0005886">
    <property type="term" value="C:plasma membrane"/>
    <property type="evidence" value="ECO:0007669"/>
    <property type="project" value="UniProtKB-ARBA"/>
</dbReference>